<feature type="transmembrane region" description="Helical" evidence="5">
    <location>
        <begin position="240"/>
        <end position="267"/>
    </location>
</feature>
<dbReference type="GO" id="GO:0005886">
    <property type="term" value="C:plasma membrane"/>
    <property type="evidence" value="ECO:0007669"/>
    <property type="project" value="UniProtKB-SubCell"/>
</dbReference>
<evidence type="ECO:0000256" key="1">
    <source>
        <dbReference type="ARBA" id="ARBA00004651"/>
    </source>
</evidence>
<comment type="subcellular location">
    <subcellularLocation>
        <location evidence="1">Cell membrane</location>
        <topology evidence="1">Multi-pass membrane protein</topology>
    </subcellularLocation>
</comment>
<keyword evidence="4 5" id="KW-0472">Membrane</keyword>
<evidence type="ECO:0000259" key="6">
    <source>
        <dbReference type="PROSITE" id="PS50850"/>
    </source>
</evidence>
<dbReference type="Gene3D" id="1.20.1250.20">
    <property type="entry name" value="MFS general substrate transporter like domains"/>
    <property type="match status" value="1"/>
</dbReference>
<dbReference type="GO" id="GO:0022857">
    <property type="term" value="F:transmembrane transporter activity"/>
    <property type="evidence" value="ECO:0007669"/>
    <property type="project" value="InterPro"/>
</dbReference>
<dbReference type="Pfam" id="PF07690">
    <property type="entry name" value="MFS_1"/>
    <property type="match status" value="1"/>
</dbReference>
<evidence type="ECO:0000256" key="3">
    <source>
        <dbReference type="ARBA" id="ARBA00022989"/>
    </source>
</evidence>
<evidence type="ECO:0000256" key="2">
    <source>
        <dbReference type="ARBA" id="ARBA00022692"/>
    </source>
</evidence>
<evidence type="ECO:0000313" key="7">
    <source>
        <dbReference type="EMBL" id="TRW45607.1"/>
    </source>
</evidence>
<dbReference type="Proteomes" id="UP000318693">
    <property type="component" value="Unassembled WGS sequence"/>
</dbReference>
<dbReference type="AlphaFoldDB" id="A0A552WSB5"/>
<feature type="transmembrane region" description="Helical" evidence="5">
    <location>
        <begin position="15"/>
        <end position="39"/>
    </location>
</feature>
<dbReference type="PANTHER" id="PTHR23531">
    <property type="entry name" value="QUINOLENE RESISTANCE PROTEIN NORA"/>
    <property type="match status" value="1"/>
</dbReference>
<dbReference type="CDD" id="cd17489">
    <property type="entry name" value="MFS_YfcJ_like"/>
    <property type="match status" value="1"/>
</dbReference>
<feature type="transmembrane region" description="Helical" evidence="5">
    <location>
        <begin position="303"/>
        <end position="326"/>
    </location>
</feature>
<feature type="transmembrane region" description="Helical" evidence="5">
    <location>
        <begin position="279"/>
        <end position="297"/>
    </location>
</feature>
<comment type="caution">
    <text evidence="7">The sequence shown here is derived from an EMBL/GenBank/DDBJ whole genome shotgun (WGS) entry which is preliminary data.</text>
</comment>
<dbReference type="InterPro" id="IPR036259">
    <property type="entry name" value="MFS_trans_sf"/>
</dbReference>
<keyword evidence="8" id="KW-1185">Reference proteome</keyword>
<feature type="transmembrane region" description="Helical" evidence="5">
    <location>
        <begin position="338"/>
        <end position="361"/>
    </location>
</feature>
<keyword evidence="2 5" id="KW-0812">Transmembrane</keyword>
<dbReference type="RefSeq" id="WP_143418157.1">
    <property type="nucleotide sequence ID" value="NZ_VJXR01000020.1"/>
</dbReference>
<dbReference type="PANTHER" id="PTHR23531:SF1">
    <property type="entry name" value="QUINOLENE RESISTANCE PROTEIN NORA"/>
    <property type="match status" value="1"/>
</dbReference>
<feature type="transmembrane region" description="Helical" evidence="5">
    <location>
        <begin position="211"/>
        <end position="234"/>
    </location>
</feature>
<feature type="transmembrane region" description="Helical" evidence="5">
    <location>
        <begin position="139"/>
        <end position="162"/>
    </location>
</feature>
<dbReference type="InterPro" id="IPR020846">
    <property type="entry name" value="MFS_dom"/>
</dbReference>
<name>A0A552WSB5_9MICO</name>
<proteinExistence type="predicted"/>
<protein>
    <submittedName>
        <fullName evidence="7">MFS transporter</fullName>
    </submittedName>
</protein>
<dbReference type="EMBL" id="VJXR01000020">
    <property type="protein sequence ID" value="TRW45607.1"/>
    <property type="molecule type" value="Genomic_DNA"/>
</dbReference>
<evidence type="ECO:0000256" key="5">
    <source>
        <dbReference type="SAM" id="Phobius"/>
    </source>
</evidence>
<sequence length="399" mass="41161">MTTRTGADRLWTRDFVLAAVVNFFISAVFYMLMTTMALYAVDRFGVGDTGAGLAAGMFIIGAVGSRLFAGKLVDVLGHRRVLLVALVVFLLAALGYLPAGSFPALLGVRFVHGLTFGVGSTASHAIGQSLIPPSRRGEGTGFFGVSAVLATAVGPFTAVLLIDGPGYGALFTAASVAAAAAMAIALVLRVPEALPDPNRREALWTFRREDLLDPAVLPIATFMGVTAAAYSGILTFLNPYALSLGLAAAASTFFLVYAVVVLVGRPLMGRVQDAHGDNVVVYPALASFGAAFALLTVGSSRAIIGAGVLVGLGWGTVMSSCQAVAVKAVPPSRVGVAVSTYFFMVDVGTGLGPVLLGWLVGATGYRTMYAVSAGLVALAAVLYHLVHGRVARRVRPAHA</sequence>
<reference evidence="7 8" key="1">
    <citation type="submission" date="2019-07" db="EMBL/GenBank/DDBJ databases">
        <title>Georgenia wutianyii sp. nov. and Georgenia *** sp. nov. isolated from plateau pika (Ochotona curzoniae) in the Qinghai-Tibet plateau of China.</title>
        <authorList>
            <person name="Tian Z."/>
        </authorList>
    </citation>
    <scope>NUCLEOTIDE SEQUENCE [LARGE SCALE GENOMIC DNA]</scope>
    <source>
        <strain evidence="7 8">Z446</strain>
    </source>
</reference>
<feature type="transmembrane region" description="Helical" evidence="5">
    <location>
        <begin position="367"/>
        <end position="386"/>
    </location>
</feature>
<feature type="domain" description="Major facilitator superfamily (MFS) profile" evidence="6">
    <location>
        <begin position="15"/>
        <end position="391"/>
    </location>
</feature>
<keyword evidence="3 5" id="KW-1133">Transmembrane helix</keyword>
<evidence type="ECO:0000256" key="4">
    <source>
        <dbReference type="ARBA" id="ARBA00023136"/>
    </source>
</evidence>
<organism evidence="7 8">
    <name type="scientific">Georgenia yuyongxinii</name>
    <dbReference type="NCBI Taxonomy" id="2589797"/>
    <lineage>
        <taxon>Bacteria</taxon>
        <taxon>Bacillati</taxon>
        <taxon>Actinomycetota</taxon>
        <taxon>Actinomycetes</taxon>
        <taxon>Micrococcales</taxon>
        <taxon>Bogoriellaceae</taxon>
        <taxon>Georgenia</taxon>
    </lineage>
</organism>
<dbReference type="InterPro" id="IPR011701">
    <property type="entry name" value="MFS"/>
</dbReference>
<feature type="transmembrane region" description="Helical" evidence="5">
    <location>
        <begin position="168"/>
        <end position="190"/>
    </location>
</feature>
<dbReference type="PROSITE" id="PS50850">
    <property type="entry name" value="MFS"/>
    <property type="match status" value="1"/>
</dbReference>
<evidence type="ECO:0000313" key="8">
    <source>
        <dbReference type="Proteomes" id="UP000318693"/>
    </source>
</evidence>
<gene>
    <name evidence="7" type="ORF">FJ693_08730</name>
</gene>
<dbReference type="SUPFAM" id="SSF103473">
    <property type="entry name" value="MFS general substrate transporter"/>
    <property type="match status" value="1"/>
</dbReference>
<dbReference type="InterPro" id="IPR052714">
    <property type="entry name" value="MFS_Exporter"/>
</dbReference>
<feature type="transmembrane region" description="Helical" evidence="5">
    <location>
        <begin position="51"/>
        <end position="69"/>
    </location>
</feature>
<accession>A0A552WSB5</accession>
<feature type="transmembrane region" description="Helical" evidence="5">
    <location>
        <begin position="81"/>
        <end position="99"/>
    </location>
</feature>